<name>A0A9P7KGM3_9AGAR</name>
<dbReference type="Gene3D" id="3.40.1790.10">
    <property type="entry name" value="Indigoidine synthase domain"/>
    <property type="match status" value="1"/>
</dbReference>
<evidence type="ECO:0000256" key="3">
    <source>
        <dbReference type="ARBA" id="ARBA00023211"/>
    </source>
</evidence>
<dbReference type="GO" id="GO:0016798">
    <property type="term" value="F:hydrolase activity, acting on glycosyl bonds"/>
    <property type="evidence" value="ECO:0007669"/>
    <property type="project" value="UniProtKB-KW"/>
</dbReference>
<dbReference type="Proteomes" id="UP000775547">
    <property type="component" value="Unassembled WGS sequence"/>
</dbReference>
<keyword evidence="3" id="KW-0464">Manganese</keyword>
<dbReference type="PANTHER" id="PTHR42909">
    <property type="entry name" value="ZGC:136858"/>
    <property type="match status" value="1"/>
</dbReference>
<comment type="caution">
    <text evidence="6">The sequence shown here is derived from an EMBL/GenBank/DDBJ whole genome shotgun (WGS) entry which is preliminary data.</text>
</comment>
<protein>
    <recommendedName>
        <fullName evidence="8">Indigoidine synthase A like protein</fullName>
    </recommendedName>
</protein>
<sequence>MLLSVVSVSSRRPFFKALVSRTGRYFSQVSAAQKRGAPIEVHPEVQEALATNQPVVALETAVVTHGLPYPDNINLAMSLETIVRSTGSIPATIGFIGGQVKIGLEKQDLERLATKDTDAAKISRRDIGAAIALKADGGTTCSTTLIFAALAGIKIFATGGYDPIRIALTNTAHQHQARRSPPWRREQ</sequence>
<evidence type="ECO:0000256" key="4">
    <source>
        <dbReference type="ARBA" id="ARBA00023239"/>
    </source>
</evidence>
<evidence type="ECO:0000256" key="5">
    <source>
        <dbReference type="ARBA" id="ARBA00023295"/>
    </source>
</evidence>
<evidence type="ECO:0000313" key="7">
    <source>
        <dbReference type="Proteomes" id="UP000775547"/>
    </source>
</evidence>
<dbReference type="PANTHER" id="PTHR42909:SF1">
    <property type="entry name" value="CARBOHYDRATE KINASE PFKB DOMAIN-CONTAINING PROTEIN"/>
    <property type="match status" value="1"/>
</dbReference>
<proteinExistence type="predicted"/>
<dbReference type="GO" id="GO:0005737">
    <property type="term" value="C:cytoplasm"/>
    <property type="evidence" value="ECO:0007669"/>
    <property type="project" value="TreeGrafter"/>
</dbReference>
<dbReference type="AlphaFoldDB" id="A0A9P7KGM3"/>
<reference evidence="6" key="2">
    <citation type="submission" date="2021-10" db="EMBL/GenBank/DDBJ databases">
        <title>Phylogenomics reveals ancestral predisposition of the termite-cultivated fungus Termitomyces towards a domesticated lifestyle.</title>
        <authorList>
            <person name="Auxier B."/>
            <person name="Grum-Grzhimaylo A."/>
            <person name="Cardenas M.E."/>
            <person name="Lodge J.D."/>
            <person name="Laessoe T."/>
            <person name="Pedersen O."/>
            <person name="Smith M.E."/>
            <person name="Kuyper T.W."/>
            <person name="Franco-Molano E.A."/>
            <person name="Baroni T.J."/>
            <person name="Aanen D.K."/>
        </authorList>
    </citation>
    <scope>NUCLEOTIDE SEQUENCE</scope>
    <source>
        <strain evidence="6">AP01</strain>
        <tissue evidence="6">Mycelium</tissue>
    </source>
</reference>
<reference evidence="6" key="1">
    <citation type="submission" date="2020-07" db="EMBL/GenBank/DDBJ databases">
        <authorList>
            <person name="Nieuwenhuis M."/>
            <person name="Van De Peppel L.J.J."/>
        </authorList>
    </citation>
    <scope>NUCLEOTIDE SEQUENCE</scope>
    <source>
        <strain evidence="6">AP01</strain>
        <tissue evidence="6">Mycelium</tissue>
    </source>
</reference>
<dbReference type="InterPro" id="IPR022830">
    <property type="entry name" value="Indigdn_synthA-like"/>
</dbReference>
<evidence type="ECO:0000313" key="6">
    <source>
        <dbReference type="EMBL" id="KAG5647940.1"/>
    </source>
</evidence>
<keyword evidence="5" id="KW-0326">Glycosidase</keyword>
<gene>
    <name evidence="6" type="ORF">DXG03_006974</name>
</gene>
<organism evidence="6 7">
    <name type="scientific">Asterophora parasitica</name>
    <dbReference type="NCBI Taxonomy" id="117018"/>
    <lineage>
        <taxon>Eukaryota</taxon>
        <taxon>Fungi</taxon>
        <taxon>Dikarya</taxon>
        <taxon>Basidiomycota</taxon>
        <taxon>Agaricomycotina</taxon>
        <taxon>Agaricomycetes</taxon>
        <taxon>Agaricomycetidae</taxon>
        <taxon>Agaricales</taxon>
        <taxon>Tricholomatineae</taxon>
        <taxon>Lyophyllaceae</taxon>
        <taxon>Asterophora</taxon>
    </lineage>
</organism>
<dbReference type="Pfam" id="PF04227">
    <property type="entry name" value="Indigoidine_A"/>
    <property type="match status" value="1"/>
</dbReference>
<dbReference type="InterPro" id="IPR007342">
    <property type="entry name" value="PsuG"/>
</dbReference>
<evidence type="ECO:0000256" key="1">
    <source>
        <dbReference type="ARBA" id="ARBA00022723"/>
    </source>
</evidence>
<keyword evidence="4" id="KW-0456">Lyase</keyword>
<dbReference type="SUPFAM" id="SSF110581">
    <property type="entry name" value="Indigoidine synthase A-like"/>
    <property type="match status" value="1"/>
</dbReference>
<dbReference type="OrthoDB" id="198885at2759"/>
<dbReference type="GO" id="GO:0004730">
    <property type="term" value="F:pseudouridylate synthase activity"/>
    <property type="evidence" value="ECO:0007669"/>
    <property type="project" value="InterPro"/>
</dbReference>
<accession>A0A9P7KGM3</accession>
<keyword evidence="7" id="KW-1185">Reference proteome</keyword>
<keyword evidence="1" id="KW-0479">Metal-binding</keyword>
<dbReference type="EMBL" id="JABCKV010000005">
    <property type="protein sequence ID" value="KAG5647940.1"/>
    <property type="molecule type" value="Genomic_DNA"/>
</dbReference>
<evidence type="ECO:0008006" key="8">
    <source>
        <dbReference type="Google" id="ProtNLM"/>
    </source>
</evidence>
<evidence type="ECO:0000256" key="2">
    <source>
        <dbReference type="ARBA" id="ARBA00022801"/>
    </source>
</evidence>
<keyword evidence="2" id="KW-0378">Hydrolase</keyword>
<dbReference type="GO" id="GO:0046872">
    <property type="term" value="F:metal ion binding"/>
    <property type="evidence" value="ECO:0007669"/>
    <property type="project" value="UniProtKB-KW"/>
</dbReference>